<name>A0ABN7V4R8_GIGMA</name>
<feature type="region of interest" description="Disordered" evidence="1">
    <location>
        <begin position="48"/>
        <end position="75"/>
    </location>
</feature>
<dbReference type="EMBL" id="CAJVQB010009413">
    <property type="protein sequence ID" value="CAG8729892.1"/>
    <property type="molecule type" value="Genomic_DNA"/>
</dbReference>
<accession>A0ABN7V4R8</accession>
<reference evidence="2 3" key="1">
    <citation type="submission" date="2021-06" db="EMBL/GenBank/DDBJ databases">
        <authorList>
            <person name="Kallberg Y."/>
            <person name="Tangrot J."/>
            <person name="Rosling A."/>
        </authorList>
    </citation>
    <scope>NUCLEOTIDE SEQUENCE [LARGE SCALE GENOMIC DNA]</scope>
    <source>
        <strain evidence="2 3">120-4 pot B 10/14</strain>
    </source>
</reference>
<proteinExistence type="predicted"/>
<keyword evidence="3" id="KW-1185">Reference proteome</keyword>
<evidence type="ECO:0000313" key="2">
    <source>
        <dbReference type="EMBL" id="CAG8729892.1"/>
    </source>
</evidence>
<organism evidence="2 3">
    <name type="scientific">Gigaspora margarita</name>
    <dbReference type="NCBI Taxonomy" id="4874"/>
    <lineage>
        <taxon>Eukaryota</taxon>
        <taxon>Fungi</taxon>
        <taxon>Fungi incertae sedis</taxon>
        <taxon>Mucoromycota</taxon>
        <taxon>Glomeromycotina</taxon>
        <taxon>Glomeromycetes</taxon>
        <taxon>Diversisporales</taxon>
        <taxon>Gigasporaceae</taxon>
        <taxon>Gigaspora</taxon>
    </lineage>
</organism>
<evidence type="ECO:0000256" key="1">
    <source>
        <dbReference type="SAM" id="MobiDB-lite"/>
    </source>
</evidence>
<feature type="non-terminal residue" evidence="2">
    <location>
        <position position="75"/>
    </location>
</feature>
<protein>
    <submittedName>
        <fullName evidence="2">6964_t:CDS:1</fullName>
    </submittedName>
</protein>
<sequence>MNSETSINTKQYFPDSSFNLPTISFNKTYNAGSSAIQELDDFMNSFITKHAPKKKDKKNKRQHNNENETPQIIVL</sequence>
<gene>
    <name evidence="2" type="ORF">GMARGA_LOCUS14298</name>
</gene>
<comment type="caution">
    <text evidence="2">The sequence shown here is derived from an EMBL/GenBank/DDBJ whole genome shotgun (WGS) entry which is preliminary data.</text>
</comment>
<dbReference type="Proteomes" id="UP000789901">
    <property type="component" value="Unassembled WGS sequence"/>
</dbReference>
<feature type="compositionally biased region" description="Basic residues" evidence="1">
    <location>
        <begin position="50"/>
        <end position="62"/>
    </location>
</feature>
<evidence type="ECO:0000313" key="3">
    <source>
        <dbReference type="Proteomes" id="UP000789901"/>
    </source>
</evidence>